<gene>
    <name evidence="6" type="ORF">RSPPHO_03013</name>
</gene>
<dbReference type="PANTHER" id="PTHR34298:SF2">
    <property type="entry name" value="SEGREGATION AND CONDENSATION PROTEIN B"/>
    <property type="match status" value="1"/>
</dbReference>
<dbReference type="SUPFAM" id="SSF46785">
    <property type="entry name" value="Winged helix' DNA-binding domain"/>
    <property type="match status" value="2"/>
</dbReference>
<accession>H6SQC0</accession>
<dbReference type="InterPro" id="IPR036388">
    <property type="entry name" value="WH-like_DNA-bd_sf"/>
</dbReference>
<keyword evidence="3" id="KW-0159">Chromosome partition</keyword>
<keyword evidence="4" id="KW-0131">Cell cycle</keyword>
<dbReference type="AlphaFoldDB" id="H6SQC0"/>
<feature type="region of interest" description="Disordered" evidence="5">
    <location>
        <begin position="220"/>
        <end position="253"/>
    </location>
</feature>
<dbReference type="GO" id="GO:0051304">
    <property type="term" value="P:chromosome separation"/>
    <property type="evidence" value="ECO:0007669"/>
    <property type="project" value="InterPro"/>
</dbReference>
<organism evidence="6 7">
    <name type="scientific">Pararhodospirillum photometricum DSM 122</name>
    <dbReference type="NCBI Taxonomy" id="1150469"/>
    <lineage>
        <taxon>Bacteria</taxon>
        <taxon>Pseudomonadati</taxon>
        <taxon>Pseudomonadota</taxon>
        <taxon>Alphaproteobacteria</taxon>
        <taxon>Rhodospirillales</taxon>
        <taxon>Rhodospirillaceae</taxon>
        <taxon>Pararhodospirillum</taxon>
    </lineage>
</organism>
<evidence type="ECO:0000256" key="2">
    <source>
        <dbReference type="ARBA" id="ARBA00022618"/>
    </source>
</evidence>
<dbReference type="EMBL" id="HE663493">
    <property type="protein sequence ID" value="CCG09639.1"/>
    <property type="molecule type" value="Genomic_DNA"/>
</dbReference>
<evidence type="ECO:0000256" key="1">
    <source>
        <dbReference type="ARBA" id="ARBA00022490"/>
    </source>
</evidence>
<evidence type="ECO:0000256" key="5">
    <source>
        <dbReference type="SAM" id="MobiDB-lite"/>
    </source>
</evidence>
<protein>
    <submittedName>
        <fullName evidence="6">Condensin subunit ScpB</fullName>
    </submittedName>
</protein>
<dbReference type="STRING" id="1150469.RSPPHO_03013"/>
<keyword evidence="7" id="KW-1185">Reference proteome</keyword>
<evidence type="ECO:0000256" key="3">
    <source>
        <dbReference type="ARBA" id="ARBA00022829"/>
    </source>
</evidence>
<dbReference type="Gene3D" id="1.10.10.10">
    <property type="entry name" value="Winged helix-like DNA-binding domain superfamily/Winged helix DNA-binding domain"/>
    <property type="match status" value="2"/>
</dbReference>
<evidence type="ECO:0000313" key="7">
    <source>
        <dbReference type="Proteomes" id="UP000033220"/>
    </source>
</evidence>
<dbReference type="InterPro" id="IPR005234">
    <property type="entry name" value="ScpB_csome_segregation"/>
</dbReference>
<dbReference type="KEGG" id="rpm:RSPPHO_03013"/>
<dbReference type="NCBIfam" id="TIGR00281">
    <property type="entry name" value="SMC-Scp complex subunit ScpB"/>
    <property type="match status" value="1"/>
</dbReference>
<evidence type="ECO:0000313" key="6">
    <source>
        <dbReference type="EMBL" id="CCG09639.1"/>
    </source>
</evidence>
<name>H6SQC0_PARPM</name>
<sequence>MTCARTAGPTRRCSCVNARWPCMTDVPPLPPPEATDETFQRRLVEALLFASPQPLTVADLATRLPPGADVGGLLTEIQARHAGGGVILVGLGGRWAFRTAPDLAPHLRLVTPEPRRLSRAALETLAVIAYHQPVTRAEIEEIRGVALSKGTLDQLLEAGWIRPRGRRQTAGRPLTWGTTEGFLDQFGLADLEDLPGVEELKAAGLLDARPALAAYGARARDGDDALEDVEDEGTLTGQPGAEQLDLLRREPRD</sequence>
<evidence type="ECO:0000256" key="4">
    <source>
        <dbReference type="ARBA" id="ARBA00023306"/>
    </source>
</evidence>
<dbReference type="eggNOG" id="COG1386">
    <property type="taxonomic scope" value="Bacteria"/>
</dbReference>
<reference evidence="6 7" key="1">
    <citation type="submission" date="2012-02" db="EMBL/GenBank/DDBJ databases">
        <title>Shotgun genome sequence of Phaeospirillum photometricum DSM 122.</title>
        <authorList>
            <person name="Duquesne K."/>
            <person name="Sturgis J."/>
        </authorList>
    </citation>
    <scope>NUCLEOTIDE SEQUENCE [LARGE SCALE GENOMIC DNA]</scope>
    <source>
        <strain evidence="7">DSM122</strain>
    </source>
</reference>
<dbReference type="GO" id="GO:0051301">
    <property type="term" value="P:cell division"/>
    <property type="evidence" value="ECO:0007669"/>
    <property type="project" value="UniProtKB-KW"/>
</dbReference>
<keyword evidence="2" id="KW-0132">Cell division</keyword>
<feature type="compositionally biased region" description="Acidic residues" evidence="5">
    <location>
        <begin position="224"/>
        <end position="233"/>
    </location>
</feature>
<dbReference type="PANTHER" id="PTHR34298">
    <property type="entry name" value="SEGREGATION AND CONDENSATION PROTEIN B"/>
    <property type="match status" value="1"/>
</dbReference>
<keyword evidence="1" id="KW-0963">Cytoplasm</keyword>
<dbReference type="PATRIC" id="fig|1150469.3.peg.3395"/>
<dbReference type="HOGENOM" id="CLU_045647_3_0_5"/>
<dbReference type="Proteomes" id="UP000033220">
    <property type="component" value="Chromosome DSM 122"/>
</dbReference>
<dbReference type="Pfam" id="PF04079">
    <property type="entry name" value="SMC_ScpB"/>
    <property type="match status" value="1"/>
</dbReference>
<dbReference type="InterPro" id="IPR036390">
    <property type="entry name" value="WH_DNA-bd_sf"/>
</dbReference>
<proteinExistence type="predicted"/>